<reference evidence="2" key="2">
    <citation type="submission" date="2019-07" db="EMBL/GenBank/DDBJ databases">
        <authorList>
            <person name="Yang Y."/>
            <person name="Bocs S."/>
            <person name="Baudouin L."/>
        </authorList>
    </citation>
    <scope>NUCLEOTIDE SEQUENCE</scope>
    <source>
        <tissue evidence="2">Spear leaf of Hainan Tall coconut</tissue>
    </source>
</reference>
<dbReference type="Proteomes" id="UP000797356">
    <property type="component" value="Chromosome 16"/>
</dbReference>
<feature type="compositionally biased region" description="Polar residues" evidence="1">
    <location>
        <begin position="1"/>
        <end position="18"/>
    </location>
</feature>
<protein>
    <submittedName>
        <fullName evidence="2">Uncharacterized protein</fullName>
    </submittedName>
</protein>
<keyword evidence="3" id="KW-1185">Reference proteome</keyword>
<dbReference type="AlphaFoldDB" id="A0A8K0NDN2"/>
<dbReference type="GO" id="GO:0008270">
    <property type="term" value="F:zinc ion binding"/>
    <property type="evidence" value="ECO:0007669"/>
    <property type="project" value="InterPro"/>
</dbReference>
<dbReference type="EMBL" id="CM017887">
    <property type="protein sequence ID" value="KAG1371193.1"/>
    <property type="molecule type" value="Genomic_DNA"/>
</dbReference>
<comment type="caution">
    <text evidence="2">The sequence shown here is derived from an EMBL/GenBank/DDBJ whole genome shotgun (WGS) entry which is preliminary data.</text>
</comment>
<evidence type="ECO:0000313" key="3">
    <source>
        <dbReference type="Proteomes" id="UP000797356"/>
    </source>
</evidence>
<name>A0A8K0NDN2_COCNU</name>
<organism evidence="2 3">
    <name type="scientific">Cocos nucifera</name>
    <name type="common">Coconut palm</name>
    <dbReference type="NCBI Taxonomy" id="13894"/>
    <lineage>
        <taxon>Eukaryota</taxon>
        <taxon>Viridiplantae</taxon>
        <taxon>Streptophyta</taxon>
        <taxon>Embryophyta</taxon>
        <taxon>Tracheophyta</taxon>
        <taxon>Spermatophyta</taxon>
        <taxon>Magnoliopsida</taxon>
        <taxon>Liliopsida</taxon>
        <taxon>Arecaceae</taxon>
        <taxon>Arecoideae</taxon>
        <taxon>Cocoseae</taxon>
        <taxon>Attaleinae</taxon>
        <taxon>Cocos</taxon>
    </lineage>
</organism>
<sequence length="94" mass="10419">MKKNPASSSDSGNSTLTTFGAGGNRRSGRGSRGGRSRFKTRDPSKIRCYRYDELEHQVKNCPQLKDRTRTTAATTSSESEDDILKISNEISSKF</sequence>
<dbReference type="GO" id="GO:0003676">
    <property type="term" value="F:nucleic acid binding"/>
    <property type="evidence" value="ECO:0007669"/>
    <property type="project" value="InterPro"/>
</dbReference>
<gene>
    <name evidence="2" type="ORF">COCNU_16G002870</name>
</gene>
<evidence type="ECO:0000313" key="2">
    <source>
        <dbReference type="EMBL" id="KAG1371193.1"/>
    </source>
</evidence>
<dbReference type="SUPFAM" id="SSF57756">
    <property type="entry name" value="Retrovirus zinc finger-like domains"/>
    <property type="match status" value="1"/>
</dbReference>
<dbReference type="InterPro" id="IPR036875">
    <property type="entry name" value="Znf_CCHC_sf"/>
</dbReference>
<feature type="compositionally biased region" description="Basic residues" evidence="1">
    <location>
        <begin position="26"/>
        <end position="38"/>
    </location>
</feature>
<feature type="region of interest" description="Disordered" evidence="1">
    <location>
        <begin position="1"/>
        <end position="44"/>
    </location>
</feature>
<reference evidence="2" key="1">
    <citation type="journal article" date="2017" name="Gigascience">
        <title>The genome draft of coconut (Cocos nucifera).</title>
        <authorList>
            <person name="Xiao Y."/>
            <person name="Xu P."/>
            <person name="Fan H."/>
            <person name="Baudouin L."/>
            <person name="Xia W."/>
            <person name="Bocs S."/>
            <person name="Xu J."/>
            <person name="Li Q."/>
            <person name="Guo A."/>
            <person name="Zhou L."/>
            <person name="Li J."/>
            <person name="Wu Y."/>
            <person name="Ma Z."/>
            <person name="Armero A."/>
            <person name="Issali A.E."/>
            <person name="Liu N."/>
            <person name="Peng M."/>
            <person name="Yang Y."/>
        </authorList>
    </citation>
    <scope>NUCLEOTIDE SEQUENCE</scope>
    <source>
        <tissue evidence="2">Spear leaf of Hainan Tall coconut</tissue>
    </source>
</reference>
<evidence type="ECO:0000256" key="1">
    <source>
        <dbReference type="SAM" id="MobiDB-lite"/>
    </source>
</evidence>
<proteinExistence type="predicted"/>
<accession>A0A8K0NDN2</accession>